<dbReference type="PANTHER" id="PTHR36304:SF4">
    <property type="entry name" value="DUF4388 DOMAIN-CONTAINING PROTEIN"/>
    <property type="match status" value="1"/>
</dbReference>
<dbReference type="PANTHER" id="PTHR36304">
    <property type="entry name" value="DOMAIN GTPASE-ACTIVATING PROTEIN, PUTATIVE-RELATED-RELATED"/>
    <property type="match status" value="1"/>
</dbReference>
<dbReference type="InterPro" id="IPR025497">
    <property type="entry name" value="PatA-like_N"/>
</dbReference>
<evidence type="ECO:0000313" key="3">
    <source>
        <dbReference type="EMBL" id="OGC39654.1"/>
    </source>
</evidence>
<evidence type="ECO:0000259" key="2">
    <source>
        <dbReference type="Pfam" id="PF14332"/>
    </source>
</evidence>
<proteinExistence type="predicted"/>
<organism evidence="3 4">
    <name type="scientific">candidate division WOR-3 bacterium RBG_13_43_14</name>
    <dbReference type="NCBI Taxonomy" id="1802590"/>
    <lineage>
        <taxon>Bacteria</taxon>
        <taxon>Bacteria division WOR-3</taxon>
    </lineage>
</organism>
<evidence type="ECO:0000256" key="1">
    <source>
        <dbReference type="SAM" id="Phobius"/>
    </source>
</evidence>
<dbReference type="Proteomes" id="UP000177025">
    <property type="component" value="Unassembled WGS sequence"/>
</dbReference>
<protein>
    <recommendedName>
        <fullName evidence="2">PatA-like N-terminal domain-containing protein</fullName>
    </recommendedName>
</protein>
<dbReference type="AlphaFoldDB" id="A0A1F4U3V7"/>
<evidence type="ECO:0000313" key="4">
    <source>
        <dbReference type="Proteomes" id="UP000177025"/>
    </source>
</evidence>
<dbReference type="EMBL" id="MEUM01000133">
    <property type="protein sequence ID" value="OGC39654.1"/>
    <property type="molecule type" value="Genomic_DNA"/>
</dbReference>
<dbReference type="Pfam" id="PF14332">
    <property type="entry name" value="DUF4388"/>
    <property type="match status" value="1"/>
</dbReference>
<sequence>MPIEGDLKSLNLSSVLQLVGQENLSGVLRLKKKGEIADIGFHDGLVTGAFYERGEKSERLEAYLVKSGIIGKNVFELVQEIHNETKRPIMNIIIEDHYLSVEEVERIIMFKIQEVFDELFTWEEGDFKFEQGSVIYPKSTIKIRMNTSSLILEAARRYDEWPRIKKIITSGDIVYKKVDRPELKLKPAEDEERILTLLDGRRSVDELIEISGLGRFRTYSCLYHLISSGQIEIAYAKPTVKKMKRERKAISFKFMLVPVSIAIILIGLIFEFLVGSYLNQKQLFNITLINKSGEIKAYEPYKQIFFYKHNRLPSSAEVRDIFLSE</sequence>
<keyword evidence="1" id="KW-0812">Transmembrane</keyword>
<gene>
    <name evidence="3" type="ORF">A2Y85_03855</name>
</gene>
<accession>A0A1F4U3V7</accession>
<reference evidence="3 4" key="1">
    <citation type="journal article" date="2016" name="Nat. Commun.">
        <title>Thousands of microbial genomes shed light on interconnected biogeochemical processes in an aquifer system.</title>
        <authorList>
            <person name="Anantharaman K."/>
            <person name="Brown C.T."/>
            <person name="Hug L.A."/>
            <person name="Sharon I."/>
            <person name="Castelle C.J."/>
            <person name="Probst A.J."/>
            <person name="Thomas B.C."/>
            <person name="Singh A."/>
            <person name="Wilkins M.J."/>
            <person name="Karaoz U."/>
            <person name="Brodie E.L."/>
            <person name="Williams K.H."/>
            <person name="Hubbard S.S."/>
            <person name="Banfield J.F."/>
        </authorList>
    </citation>
    <scope>NUCLEOTIDE SEQUENCE [LARGE SCALE GENOMIC DNA]</scope>
</reference>
<feature type="transmembrane region" description="Helical" evidence="1">
    <location>
        <begin position="252"/>
        <end position="278"/>
    </location>
</feature>
<name>A0A1F4U3V7_UNCW3</name>
<keyword evidence="1" id="KW-0472">Membrane</keyword>
<feature type="domain" description="PatA-like N-terminal" evidence="2">
    <location>
        <begin position="4"/>
        <end position="161"/>
    </location>
</feature>
<comment type="caution">
    <text evidence="3">The sequence shown here is derived from an EMBL/GenBank/DDBJ whole genome shotgun (WGS) entry which is preliminary data.</text>
</comment>
<keyword evidence="1" id="KW-1133">Transmembrane helix</keyword>